<dbReference type="EMBL" id="JBEHHI010000001">
    <property type="protein sequence ID" value="MEX5727615.1"/>
    <property type="molecule type" value="Genomic_DNA"/>
</dbReference>
<dbReference type="RefSeq" id="WP_281273283.1">
    <property type="nucleotide sequence ID" value="NZ_JBEHHI010000001.1"/>
</dbReference>
<accession>A0ABV3XS53</accession>
<comment type="caution">
    <text evidence="2">The sequence shown here is derived from an EMBL/GenBank/DDBJ whole genome shotgun (WGS) entry which is preliminary data.</text>
</comment>
<evidence type="ECO:0000313" key="2">
    <source>
        <dbReference type="EMBL" id="MEX5727615.1"/>
    </source>
</evidence>
<feature type="region of interest" description="Disordered" evidence="1">
    <location>
        <begin position="15"/>
        <end position="44"/>
    </location>
</feature>
<dbReference type="Proteomes" id="UP001560019">
    <property type="component" value="Unassembled WGS sequence"/>
</dbReference>
<evidence type="ECO:0000256" key="1">
    <source>
        <dbReference type="SAM" id="MobiDB-lite"/>
    </source>
</evidence>
<sequence length="44" mass="4952">MFDLKELSRWDAALERLAQDKTPAPEAQKAPEKAPAPVREMEDA</sequence>
<proteinExistence type="predicted"/>
<feature type="compositionally biased region" description="Low complexity" evidence="1">
    <location>
        <begin position="24"/>
        <end position="37"/>
    </location>
</feature>
<reference evidence="2 3" key="1">
    <citation type="submission" date="2024-06" db="EMBL/GenBank/DDBJ databases">
        <title>Genome of Rhodovulum iodosum, a marine photoferrotroph.</title>
        <authorList>
            <person name="Bianchini G."/>
            <person name="Nikeleit V."/>
            <person name="Kappler A."/>
            <person name="Bryce C."/>
            <person name="Sanchez-Baracaldo P."/>
        </authorList>
    </citation>
    <scope>NUCLEOTIDE SEQUENCE [LARGE SCALE GENOMIC DNA]</scope>
    <source>
        <strain evidence="2 3">UT/N1</strain>
    </source>
</reference>
<organism evidence="2 3">
    <name type="scientific">Rhodovulum iodosum</name>
    <dbReference type="NCBI Taxonomy" id="68291"/>
    <lineage>
        <taxon>Bacteria</taxon>
        <taxon>Pseudomonadati</taxon>
        <taxon>Pseudomonadota</taxon>
        <taxon>Alphaproteobacteria</taxon>
        <taxon>Rhodobacterales</taxon>
        <taxon>Paracoccaceae</taxon>
        <taxon>Rhodovulum</taxon>
    </lineage>
</organism>
<evidence type="ECO:0000313" key="3">
    <source>
        <dbReference type="Proteomes" id="UP001560019"/>
    </source>
</evidence>
<protein>
    <submittedName>
        <fullName evidence="2">Uncharacterized protein</fullName>
    </submittedName>
</protein>
<name>A0ABV3XS53_9RHOB</name>
<keyword evidence="3" id="KW-1185">Reference proteome</keyword>
<gene>
    <name evidence="2" type="ORF">Ga0609869_000968</name>
</gene>